<dbReference type="Proteomes" id="UP000560000">
    <property type="component" value="Unassembled WGS sequence"/>
</dbReference>
<dbReference type="GO" id="GO:0008806">
    <property type="term" value="F:carboxymethylenebutenolidase activity"/>
    <property type="evidence" value="ECO:0007669"/>
    <property type="project" value="UniProtKB-EC"/>
</dbReference>
<accession>A0A841KK53</accession>
<organism evidence="2 3">
    <name type="scientific">Oleiagrimonas soli</name>
    <dbReference type="NCBI Taxonomy" id="1543381"/>
    <lineage>
        <taxon>Bacteria</taxon>
        <taxon>Pseudomonadati</taxon>
        <taxon>Pseudomonadota</taxon>
        <taxon>Gammaproteobacteria</taxon>
        <taxon>Lysobacterales</taxon>
        <taxon>Rhodanobacteraceae</taxon>
        <taxon>Oleiagrimonas</taxon>
    </lineage>
</organism>
<evidence type="ECO:0000313" key="3">
    <source>
        <dbReference type="Proteomes" id="UP000560000"/>
    </source>
</evidence>
<dbReference type="EMBL" id="JACHET010000001">
    <property type="protein sequence ID" value="MBB6184327.1"/>
    <property type="molecule type" value="Genomic_DNA"/>
</dbReference>
<dbReference type="SUPFAM" id="SSF53474">
    <property type="entry name" value="alpha/beta-Hydrolases"/>
    <property type="match status" value="1"/>
</dbReference>
<dbReference type="Pfam" id="PF01738">
    <property type="entry name" value="DLH"/>
    <property type="match status" value="1"/>
</dbReference>
<dbReference type="InterPro" id="IPR002925">
    <property type="entry name" value="Dienelactn_hydro"/>
</dbReference>
<name>A0A841KK53_9GAMM</name>
<feature type="domain" description="Dienelactone hydrolase" evidence="1">
    <location>
        <begin position="15"/>
        <end position="217"/>
    </location>
</feature>
<dbReference type="PANTHER" id="PTHR46623:SF6">
    <property type="entry name" value="ALPHA_BETA-HYDROLASES SUPERFAMILY PROTEIN"/>
    <property type="match status" value="1"/>
</dbReference>
<evidence type="ECO:0000259" key="1">
    <source>
        <dbReference type="Pfam" id="PF01738"/>
    </source>
</evidence>
<protein>
    <submittedName>
        <fullName evidence="2">Carboxymethylenebutenolidase</fullName>
        <ecNumber evidence="2">3.1.1.45</ecNumber>
    </submittedName>
</protein>
<dbReference type="PANTHER" id="PTHR46623">
    <property type="entry name" value="CARBOXYMETHYLENEBUTENOLIDASE-RELATED"/>
    <property type="match status" value="1"/>
</dbReference>
<sequence length="219" mass="23487">MADKIRLQDGPPAVNAWMAQSEGTPKGGVVVIQEIFGVTSHIRNVVDGYAKAGYTAIAPAIFDLVQSDVELPYDEGGIKQGIEFVGKISFDAALALVKAAADRIASVGKVGVVGYCWGGTVAYLSALRLGLPAVSYYGGRNTQFVEEPALAPLMFHYGERDAHISAADRDRVRKAHPDAEFHVYPADHGFNCDERGSYDATAAALARKRTLAFFAEHLS</sequence>
<dbReference type="EC" id="3.1.1.45" evidence="2"/>
<proteinExistence type="predicted"/>
<dbReference type="OrthoDB" id="9787933at2"/>
<gene>
    <name evidence="2" type="ORF">HNQ86_001672</name>
</gene>
<comment type="caution">
    <text evidence="2">The sequence shown here is derived from an EMBL/GenBank/DDBJ whole genome shotgun (WGS) entry which is preliminary data.</text>
</comment>
<dbReference type="InterPro" id="IPR029058">
    <property type="entry name" value="AB_hydrolase_fold"/>
</dbReference>
<dbReference type="Gene3D" id="3.40.50.1820">
    <property type="entry name" value="alpha/beta hydrolase"/>
    <property type="match status" value="1"/>
</dbReference>
<dbReference type="AlphaFoldDB" id="A0A841KK53"/>
<dbReference type="InterPro" id="IPR051049">
    <property type="entry name" value="Dienelactone_hydrolase-like"/>
</dbReference>
<evidence type="ECO:0000313" key="2">
    <source>
        <dbReference type="EMBL" id="MBB6184327.1"/>
    </source>
</evidence>
<keyword evidence="2" id="KW-0378">Hydrolase</keyword>
<dbReference type="RefSeq" id="WP_052394617.1">
    <property type="nucleotide sequence ID" value="NZ_JACHET010000001.1"/>
</dbReference>
<reference evidence="2 3" key="1">
    <citation type="submission" date="2020-08" db="EMBL/GenBank/DDBJ databases">
        <title>Genomic Encyclopedia of Type Strains, Phase IV (KMG-IV): sequencing the most valuable type-strain genomes for metagenomic binning, comparative biology and taxonomic classification.</title>
        <authorList>
            <person name="Goeker M."/>
        </authorList>
    </citation>
    <scope>NUCLEOTIDE SEQUENCE [LARGE SCALE GENOMIC DNA]</scope>
    <source>
        <strain evidence="2 3">DSM 107085</strain>
    </source>
</reference>